<dbReference type="GeneID" id="28769971"/>
<dbReference type="RefSeq" id="XP_018040941.1">
    <property type="nucleotide sequence ID" value="XM_018186485.1"/>
</dbReference>
<sequence>MPSSGPTTKVTCEVVFFAIISRRASLSLQSGRRAVALLLSCSMGRMHLRLLPTPRMLQGNSLRSIFSFFFVVRVVLVGVQVVQVHDEEQDEAHDHDDVEDDQREHGDMLHADDADAVAIDVPLCSASGVHEQQQGTLRQQCCYSKIEYDFTALHLSMLCGGRGDFLPRVLFFLRCVIQH</sequence>
<protein>
    <submittedName>
        <fullName evidence="1">Uncharacterized protein</fullName>
    </submittedName>
</protein>
<dbReference type="InParanoid" id="A0A177CTG7"/>
<evidence type="ECO:0000313" key="1">
    <source>
        <dbReference type="EMBL" id="OAG10576.1"/>
    </source>
</evidence>
<keyword evidence="2" id="KW-1185">Reference proteome</keyword>
<dbReference type="AlphaFoldDB" id="A0A177CTG7"/>
<reference evidence="1 2" key="1">
    <citation type="submission" date="2016-05" db="EMBL/GenBank/DDBJ databases">
        <title>Comparative analysis of secretome profiles of manganese(II)-oxidizing ascomycete fungi.</title>
        <authorList>
            <consortium name="DOE Joint Genome Institute"/>
            <person name="Zeiner C.A."/>
            <person name="Purvine S.O."/>
            <person name="Zink E.M."/>
            <person name="Wu S."/>
            <person name="Pasa-Tolic L."/>
            <person name="Chaput D.L."/>
            <person name="Haridas S."/>
            <person name="Grigoriev I.V."/>
            <person name="Santelli C.M."/>
            <person name="Hansel C.M."/>
        </authorList>
    </citation>
    <scope>NUCLEOTIDE SEQUENCE [LARGE SCALE GENOMIC DNA]</scope>
    <source>
        <strain evidence="1 2">AP3s5-JAC2a</strain>
    </source>
</reference>
<gene>
    <name evidence="1" type="ORF">CC84DRAFT_489832</name>
</gene>
<organism evidence="1 2">
    <name type="scientific">Paraphaeosphaeria sporulosa</name>
    <dbReference type="NCBI Taxonomy" id="1460663"/>
    <lineage>
        <taxon>Eukaryota</taxon>
        <taxon>Fungi</taxon>
        <taxon>Dikarya</taxon>
        <taxon>Ascomycota</taxon>
        <taxon>Pezizomycotina</taxon>
        <taxon>Dothideomycetes</taxon>
        <taxon>Pleosporomycetidae</taxon>
        <taxon>Pleosporales</taxon>
        <taxon>Massarineae</taxon>
        <taxon>Didymosphaeriaceae</taxon>
        <taxon>Paraphaeosphaeria</taxon>
    </lineage>
</organism>
<accession>A0A177CTG7</accession>
<dbReference type="Proteomes" id="UP000077069">
    <property type="component" value="Unassembled WGS sequence"/>
</dbReference>
<name>A0A177CTG7_9PLEO</name>
<evidence type="ECO:0000313" key="2">
    <source>
        <dbReference type="Proteomes" id="UP000077069"/>
    </source>
</evidence>
<proteinExistence type="predicted"/>
<dbReference type="EMBL" id="KV441549">
    <property type="protein sequence ID" value="OAG10576.1"/>
    <property type="molecule type" value="Genomic_DNA"/>
</dbReference>